<dbReference type="Proteomes" id="UP000247790">
    <property type="component" value="Unassembled WGS sequence"/>
</dbReference>
<comment type="caution">
    <text evidence="1">The sequence shown here is derived from an EMBL/GenBank/DDBJ whole genome shotgun (WGS) entry which is preliminary data.</text>
</comment>
<organism evidence="1 2">
    <name type="scientific">Paenibacillus barcinonensis</name>
    <dbReference type="NCBI Taxonomy" id="198119"/>
    <lineage>
        <taxon>Bacteria</taxon>
        <taxon>Bacillati</taxon>
        <taxon>Bacillota</taxon>
        <taxon>Bacilli</taxon>
        <taxon>Bacillales</taxon>
        <taxon>Paenibacillaceae</taxon>
        <taxon>Paenibacillus</taxon>
    </lineage>
</organism>
<sequence length="29" mass="3219">MIVIVCTEDMHNQEGIEHGAEDGRNLSGY</sequence>
<name>A0A2V4VHZ8_PAEBA</name>
<accession>A0A2V4VHZ8</accession>
<protein>
    <submittedName>
        <fullName evidence="1">Uncharacterized protein</fullName>
    </submittedName>
</protein>
<reference evidence="1 2" key="1">
    <citation type="submission" date="2018-06" db="EMBL/GenBank/DDBJ databases">
        <title>Genomic Encyclopedia of Type Strains, Phase III (KMG-III): the genomes of soil and plant-associated and newly described type strains.</title>
        <authorList>
            <person name="Whitman W."/>
        </authorList>
    </citation>
    <scope>NUCLEOTIDE SEQUENCE [LARGE SCALE GENOMIC DNA]</scope>
    <source>
        <strain evidence="1 2">CECT 7022</strain>
    </source>
</reference>
<evidence type="ECO:0000313" key="2">
    <source>
        <dbReference type="Proteomes" id="UP000247790"/>
    </source>
</evidence>
<dbReference type="EMBL" id="QJSW01000021">
    <property type="protein sequence ID" value="PYE44550.1"/>
    <property type="molecule type" value="Genomic_DNA"/>
</dbReference>
<gene>
    <name evidence="1" type="ORF">DFQ00_12168</name>
</gene>
<proteinExistence type="predicted"/>
<dbReference type="AlphaFoldDB" id="A0A2V4VHZ8"/>
<evidence type="ECO:0000313" key="1">
    <source>
        <dbReference type="EMBL" id="PYE44550.1"/>
    </source>
</evidence>